<dbReference type="AlphaFoldDB" id="A0A6T5Q703"/>
<evidence type="ECO:0000313" key="1">
    <source>
        <dbReference type="EMBL" id="CAD8733297.1"/>
    </source>
</evidence>
<accession>A0A6T5Q703</accession>
<evidence type="ECO:0000313" key="2">
    <source>
        <dbReference type="EMBL" id="CAD8733298.1"/>
    </source>
</evidence>
<organism evidence="2">
    <name type="scientific">Skeletonema marinoi</name>
    <dbReference type="NCBI Taxonomy" id="267567"/>
    <lineage>
        <taxon>Eukaryota</taxon>
        <taxon>Sar</taxon>
        <taxon>Stramenopiles</taxon>
        <taxon>Ochrophyta</taxon>
        <taxon>Bacillariophyta</taxon>
        <taxon>Coscinodiscophyceae</taxon>
        <taxon>Thalassiosirophycidae</taxon>
        <taxon>Thalassiosirales</taxon>
        <taxon>Skeletonemataceae</taxon>
        <taxon>Skeletonema</taxon>
        <taxon>Skeletonema marinoi-dohrnii complex</taxon>
    </lineage>
</organism>
<dbReference type="EMBL" id="HBFJ01000603">
    <property type="protein sequence ID" value="CAD8733297.1"/>
    <property type="molecule type" value="Transcribed_RNA"/>
</dbReference>
<name>A0A6T5Q703_9STRA</name>
<reference evidence="2" key="1">
    <citation type="submission" date="2021-01" db="EMBL/GenBank/DDBJ databases">
        <authorList>
            <person name="Corre E."/>
            <person name="Pelletier E."/>
            <person name="Niang G."/>
            <person name="Scheremetjew M."/>
            <person name="Finn R."/>
            <person name="Kale V."/>
            <person name="Holt S."/>
            <person name="Cochrane G."/>
            <person name="Meng A."/>
            <person name="Brown T."/>
            <person name="Cohen L."/>
        </authorList>
    </citation>
    <scope>NUCLEOTIDE SEQUENCE</scope>
    <source>
        <strain evidence="2">SM1012Hels-07</strain>
    </source>
</reference>
<gene>
    <name evidence="1" type="ORF">SMAR0319_LOCUS446</name>
    <name evidence="2" type="ORF">SMAR0319_LOCUS447</name>
</gene>
<sequence>MSSYQFELAFRQYIAAFDGTNDLSPAEFKSLFDNVHHKGLNYLPKDEKVIGGDGMMHLKAVTPETREEIYQLHSKHYASGQKVTLIHFRKIGLDCVDIKVRLVNGKEETTVRVVNTLSNSQVVLSREIDESFPLKVIEAKCTNVVYKWKEVGTYQTIM</sequence>
<protein>
    <submittedName>
        <fullName evidence="2">Uncharacterized protein</fullName>
    </submittedName>
</protein>
<dbReference type="EMBL" id="HBFJ01000604">
    <property type="protein sequence ID" value="CAD8733298.1"/>
    <property type="molecule type" value="Transcribed_RNA"/>
</dbReference>
<proteinExistence type="predicted"/>